<comment type="cofactor">
    <cofactor evidence="1 8">
        <name>heme</name>
        <dbReference type="ChEBI" id="CHEBI:30413"/>
    </cofactor>
</comment>
<dbReference type="GO" id="GO:0020037">
    <property type="term" value="F:heme binding"/>
    <property type="evidence" value="ECO:0007669"/>
    <property type="project" value="InterPro"/>
</dbReference>
<dbReference type="GO" id="GO:0042359">
    <property type="term" value="P:vitamin D metabolic process"/>
    <property type="evidence" value="ECO:0007669"/>
    <property type="project" value="UniProtKB-ARBA"/>
</dbReference>
<evidence type="ECO:0000256" key="6">
    <source>
        <dbReference type="ARBA" id="ARBA00023004"/>
    </source>
</evidence>
<evidence type="ECO:0000313" key="11">
    <source>
        <dbReference type="RefSeq" id="XP_028250015.1"/>
    </source>
</evidence>
<keyword evidence="5 9" id="KW-0560">Oxidoreductase</keyword>
<dbReference type="GO" id="GO:0005743">
    <property type="term" value="C:mitochondrial inner membrane"/>
    <property type="evidence" value="ECO:0007669"/>
    <property type="project" value="TreeGrafter"/>
</dbReference>
<dbReference type="GO" id="GO:0071375">
    <property type="term" value="P:cellular response to peptide hormone stimulus"/>
    <property type="evidence" value="ECO:0007669"/>
    <property type="project" value="TreeGrafter"/>
</dbReference>
<evidence type="ECO:0000256" key="1">
    <source>
        <dbReference type="ARBA" id="ARBA00001971"/>
    </source>
</evidence>
<dbReference type="GO" id="GO:0006700">
    <property type="term" value="P:C21-steroid hormone biosynthetic process"/>
    <property type="evidence" value="ECO:0007669"/>
    <property type="project" value="TreeGrafter"/>
</dbReference>
<dbReference type="FunCoup" id="A0A6P7H4J5">
    <property type="interactions" value="92"/>
</dbReference>
<dbReference type="GO" id="GO:0008203">
    <property type="term" value="P:cholesterol metabolic process"/>
    <property type="evidence" value="ECO:0007669"/>
    <property type="project" value="TreeGrafter"/>
</dbReference>
<dbReference type="PRINTS" id="PR00385">
    <property type="entry name" value="P450"/>
</dbReference>
<dbReference type="InterPro" id="IPR001128">
    <property type="entry name" value="Cyt_P450"/>
</dbReference>
<dbReference type="SUPFAM" id="SSF48264">
    <property type="entry name" value="Cytochrome P450"/>
    <property type="match status" value="1"/>
</dbReference>
<proteinExistence type="inferred from homology"/>
<dbReference type="Gene3D" id="1.10.630.10">
    <property type="entry name" value="Cytochrome P450"/>
    <property type="match status" value="1"/>
</dbReference>
<dbReference type="PANTHER" id="PTHR24279">
    <property type="entry name" value="CYTOCHROME P450"/>
    <property type="match status" value="1"/>
</dbReference>
<dbReference type="GO" id="GO:0006704">
    <property type="term" value="P:glucocorticoid biosynthetic process"/>
    <property type="evidence" value="ECO:0007669"/>
    <property type="project" value="TreeGrafter"/>
</dbReference>
<dbReference type="InterPro" id="IPR017972">
    <property type="entry name" value="Cyt_P450_CS"/>
</dbReference>
<protein>
    <submittedName>
        <fullName evidence="11">Cytochrome P450</fullName>
    </submittedName>
</protein>
<dbReference type="GO" id="GO:0004497">
    <property type="term" value="F:monooxygenase activity"/>
    <property type="evidence" value="ECO:0007669"/>
    <property type="project" value="UniProtKB-KW"/>
</dbReference>
<evidence type="ECO:0000313" key="10">
    <source>
        <dbReference type="Proteomes" id="UP000515145"/>
    </source>
</evidence>
<dbReference type="GO" id="GO:0005506">
    <property type="term" value="F:iron ion binding"/>
    <property type="evidence" value="ECO:0007669"/>
    <property type="project" value="InterPro"/>
</dbReference>
<evidence type="ECO:0000256" key="5">
    <source>
        <dbReference type="ARBA" id="ARBA00023002"/>
    </source>
</evidence>
<keyword evidence="4 8" id="KW-0479">Metal-binding</keyword>
<feature type="binding site" description="axial binding residue" evidence="8">
    <location>
        <position position="472"/>
    </location>
    <ligand>
        <name>heme</name>
        <dbReference type="ChEBI" id="CHEBI:30413"/>
    </ligand>
    <ligandPart>
        <name>Fe</name>
        <dbReference type="ChEBI" id="CHEBI:18248"/>
    </ligandPart>
</feature>
<dbReference type="OrthoDB" id="3945418at2759"/>
<keyword evidence="6 8" id="KW-0408">Iron</keyword>
<dbReference type="InterPro" id="IPR002401">
    <property type="entry name" value="Cyt_P450_E_grp-I"/>
</dbReference>
<comment type="similarity">
    <text evidence="2 9">Belongs to the cytochrome P450 family.</text>
</comment>
<name>A0A6P7H4J5_9TELE</name>
<evidence type="ECO:0000256" key="3">
    <source>
        <dbReference type="ARBA" id="ARBA00022617"/>
    </source>
</evidence>
<gene>
    <name evidence="11" type="primary">cyp27a3</name>
</gene>
<evidence type="ECO:0000256" key="4">
    <source>
        <dbReference type="ARBA" id="ARBA00022723"/>
    </source>
</evidence>
<dbReference type="Pfam" id="PF00067">
    <property type="entry name" value="p450"/>
    <property type="match status" value="1"/>
</dbReference>
<keyword evidence="7 9" id="KW-0503">Monooxygenase</keyword>
<dbReference type="CTD" id="565876"/>
<dbReference type="GeneID" id="114426688"/>
<reference evidence="11" key="1">
    <citation type="submission" date="2025-08" db="UniProtKB">
        <authorList>
            <consortium name="RefSeq"/>
        </authorList>
    </citation>
    <scope>IDENTIFICATION</scope>
</reference>
<keyword evidence="10" id="KW-1185">Reference proteome</keyword>
<keyword evidence="3 8" id="KW-0349">Heme</keyword>
<dbReference type="PROSITE" id="PS00086">
    <property type="entry name" value="CYTOCHROME_P450"/>
    <property type="match status" value="1"/>
</dbReference>
<dbReference type="RefSeq" id="XP_028250015.1">
    <property type="nucleotide sequence ID" value="XM_028394214.1"/>
</dbReference>
<dbReference type="AlphaFoldDB" id="A0A6P7H4J5"/>
<organism evidence="10 11">
    <name type="scientific">Parambassis ranga</name>
    <name type="common">Indian glassy fish</name>
    <dbReference type="NCBI Taxonomy" id="210632"/>
    <lineage>
        <taxon>Eukaryota</taxon>
        <taxon>Metazoa</taxon>
        <taxon>Chordata</taxon>
        <taxon>Craniata</taxon>
        <taxon>Vertebrata</taxon>
        <taxon>Euteleostomi</taxon>
        <taxon>Actinopterygii</taxon>
        <taxon>Neopterygii</taxon>
        <taxon>Teleostei</taxon>
        <taxon>Neoteleostei</taxon>
        <taxon>Acanthomorphata</taxon>
        <taxon>Ovalentaria</taxon>
        <taxon>Ambassidae</taxon>
        <taxon>Parambassis</taxon>
    </lineage>
</organism>
<dbReference type="InParanoid" id="A0A6P7H4J5"/>
<dbReference type="InterPro" id="IPR036396">
    <property type="entry name" value="Cyt_P450_sf"/>
</dbReference>
<dbReference type="InterPro" id="IPR050479">
    <property type="entry name" value="CYP11_CYP27_families"/>
</dbReference>
<evidence type="ECO:0000256" key="9">
    <source>
        <dbReference type="RuleBase" id="RU000461"/>
    </source>
</evidence>
<dbReference type="Proteomes" id="UP000515145">
    <property type="component" value="Chromosome 21"/>
</dbReference>
<accession>A0A6P7H4J5</accession>
<dbReference type="PANTHER" id="PTHR24279:SF123">
    <property type="entry name" value="CYTOCHROME P450 FAMILY 27 SUBFAMILY A MEMBER 1"/>
    <property type="match status" value="1"/>
</dbReference>
<sequence>MLKKSLMNLWLRASRQQHAGIQRVTAGLNQVHRGDVRPRRDAASTSAVMGASKQKTMEDLAGPTFMTTLYWLFVKGYFQTTQQLQIEHSKIYGPLWKSKYGPLVVVNVASAELIEQVLRQEGRHPVRTDMPHWRGYRALRNQAHGPLTEMGAKWQRIRSILNPRMLKPKHVSSYTNTINEVVTDFISRVAWLRETGGQGVMVHDLTGELYKFAFEGICSVLFETRMGCMNEVVPEETQKFIFSVGEMFRLSPIIVLFPKSVWPYLPFWKQFVATWDHLFKVAEELVKKKMEEIQKNVDLDQNVEGAYLTHLLLSDQMTVTEILGSITELLLAGVDTTSNTISWSLYHLAKEPEIQEQLYQEVISVCPGDKVPNSNDIAQMPYLKALIRETLRLYPVVPGNARVTVENEIVVGDHLFPKNTLFHLCHYAVSYDESIFPEPHRFLPHRWLRGAEEKVKQHPFGSVPFGFGIRACLGRRVAELEMYLLLSRIIKHYEVRPDPAGTTVKPITRTLLCPATPINLQFLDRRAEQAEERAAAGSL</sequence>
<evidence type="ECO:0000256" key="8">
    <source>
        <dbReference type="PIRSR" id="PIRSR602401-1"/>
    </source>
</evidence>
<dbReference type="FunFam" id="1.10.630.10:FF:000006">
    <property type="entry name" value="Cytochrome P450 302a1, mitochondrial"/>
    <property type="match status" value="1"/>
</dbReference>
<evidence type="ECO:0000256" key="2">
    <source>
        <dbReference type="ARBA" id="ARBA00010617"/>
    </source>
</evidence>
<dbReference type="PRINTS" id="PR00463">
    <property type="entry name" value="EP450I"/>
</dbReference>
<evidence type="ECO:0000256" key="7">
    <source>
        <dbReference type="ARBA" id="ARBA00023033"/>
    </source>
</evidence>
<dbReference type="GO" id="GO:0016705">
    <property type="term" value="F:oxidoreductase activity, acting on paired donors, with incorporation or reduction of molecular oxygen"/>
    <property type="evidence" value="ECO:0007669"/>
    <property type="project" value="InterPro"/>
</dbReference>
<dbReference type="GO" id="GO:0034650">
    <property type="term" value="P:cortisol metabolic process"/>
    <property type="evidence" value="ECO:0007669"/>
    <property type="project" value="TreeGrafter"/>
</dbReference>
<dbReference type="CDD" id="cd20646">
    <property type="entry name" value="CYP27A1"/>
    <property type="match status" value="1"/>
</dbReference>